<proteinExistence type="inferred from homology"/>
<protein>
    <recommendedName>
        <fullName evidence="3">Fe2OG dioxygenase domain-containing protein</fullName>
    </recommendedName>
</protein>
<name>A0A7S3NHX8_9STRA</name>
<sequence length="315" mass="35196">MSLNAKAMIYCRTPAYDRRAQCQPNIIHNVLSIEETEKIILATEKAASLLGGYTRRRHVNYPTTDLPLASIYEHDSSGVQGIVEGATKRVIADLITRCEFEDLRLVDGFVIKYSAANDAQSDLAIHADVGRASATVTLTSSRQTGIFWPSKIRDSFYSQRLCKSHCRGDSCDAWMSQNYSRHELETVWGCDCTLCLGNETDLISIHTPYDFDGGGTVFPILRNITFLPQQGDAITHGAQLFHGARPVLNGTRYVLAFFNDIPVCHEADQVLNTFLTSIIIIALIPIFIYIGFFANFDDVADDDGKTRRKMKKKTQ</sequence>
<feature type="domain" description="Fe2OG dioxygenase" evidence="3">
    <location>
        <begin position="99"/>
        <end position="261"/>
    </location>
</feature>
<keyword evidence="2" id="KW-0812">Transmembrane</keyword>
<feature type="transmembrane region" description="Helical" evidence="2">
    <location>
        <begin position="274"/>
        <end position="296"/>
    </location>
</feature>
<evidence type="ECO:0000256" key="1">
    <source>
        <dbReference type="RuleBase" id="RU003682"/>
    </source>
</evidence>
<keyword evidence="2" id="KW-0472">Membrane</keyword>
<keyword evidence="1" id="KW-0560">Oxidoreductase</keyword>
<dbReference type="Gene3D" id="2.60.120.620">
    <property type="entry name" value="q2cbj1_9rhob like domain"/>
    <property type="match status" value="1"/>
</dbReference>
<comment type="similarity">
    <text evidence="1">Belongs to the iron/ascorbate-dependent oxidoreductase family.</text>
</comment>
<dbReference type="InterPro" id="IPR005123">
    <property type="entry name" value="Oxoglu/Fe-dep_dioxygenase_dom"/>
</dbReference>
<dbReference type="GO" id="GO:0016491">
    <property type="term" value="F:oxidoreductase activity"/>
    <property type="evidence" value="ECO:0007669"/>
    <property type="project" value="UniProtKB-KW"/>
</dbReference>
<keyword evidence="1" id="KW-0408">Iron</keyword>
<organism evidence="4">
    <name type="scientific">Aureoumbra lagunensis</name>
    <dbReference type="NCBI Taxonomy" id="44058"/>
    <lineage>
        <taxon>Eukaryota</taxon>
        <taxon>Sar</taxon>
        <taxon>Stramenopiles</taxon>
        <taxon>Ochrophyta</taxon>
        <taxon>Pelagophyceae</taxon>
        <taxon>Pelagomonadales</taxon>
        <taxon>Aureoumbra</taxon>
    </lineage>
</organism>
<accession>A0A7S3NHX8</accession>
<dbReference type="PROSITE" id="PS51471">
    <property type="entry name" value="FE2OG_OXY"/>
    <property type="match status" value="1"/>
</dbReference>
<dbReference type="AlphaFoldDB" id="A0A7S3NHX8"/>
<evidence type="ECO:0000313" key="4">
    <source>
        <dbReference type="EMBL" id="CAE0361382.1"/>
    </source>
</evidence>
<keyword evidence="1" id="KW-0479">Metal-binding</keyword>
<reference evidence="4" key="1">
    <citation type="submission" date="2021-01" db="EMBL/GenBank/DDBJ databases">
        <authorList>
            <person name="Corre E."/>
            <person name="Pelletier E."/>
            <person name="Niang G."/>
            <person name="Scheremetjew M."/>
            <person name="Finn R."/>
            <person name="Kale V."/>
            <person name="Holt S."/>
            <person name="Cochrane G."/>
            <person name="Meng A."/>
            <person name="Brown T."/>
            <person name="Cohen L."/>
        </authorList>
    </citation>
    <scope>NUCLEOTIDE SEQUENCE</scope>
    <source>
        <strain evidence="4">CCMP1510</strain>
    </source>
</reference>
<evidence type="ECO:0000259" key="3">
    <source>
        <dbReference type="PROSITE" id="PS51471"/>
    </source>
</evidence>
<dbReference type="GO" id="GO:0046872">
    <property type="term" value="F:metal ion binding"/>
    <property type="evidence" value="ECO:0007669"/>
    <property type="project" value="UniProtKB-KW"/>
</dbReference>
<dbReference type="EMBL" id="HBIJ01003067">
    <property type="protein sequence ID" value="CAE0361382.1"/>
    <property type="molecule type" value="Transcribed_RNA"/>
</dbReference>
<keyword evidence="2" id="KW-1133">Transmembrane helix</keyword>
<evidence type="ECO:0000256" key="2">
    <source>
        <dbReference type="SAM" id="Phobius"/>
    </source>
</evidence>
<gene>
    <name evidence="4" type="ORF">ALAG00032_LOCUS2115</name>
</gene>